<dbReference type="Pfam" id="PF02602">
    <property type="entry name" value="HEM4"/>
    <property type="match status" value="1"/>
</dbReference>
<gene>
    <name evidence="11" type="ORF">OQ257_10485</name>
</gene>
<evidence type="ECO:0000256" key="1">
    <source>
        <dbReference type="ARBA" id="ARBA00004772"/>
    </source>
</evidence>
<evidence type="ECO:0000313" key="11">
    <source>
        <dbReference type="EMBL" id="MDE8035586.1"/>
    </source>
</evidence>
<dbReference type="InterPro" id="IPR036108">
    <property type="entry name" value="4pyrrol_syn_uPrphyn_synt_sf"/>
</dbReference>
<evidence type="ECO:0000256" key="7">
    <source>
        <dbReference type="ARBA" id="ARBA00040167"/>
    </source>
</evidence>
<reference evidence="11" key="1">
    <citation type="submission" date="2022-11" db="EMBL/GenBank/DDBJ databases">
        <authorList>
            <person name="Kamali M."/>
            <person name="Peak L."/>
            <person name="Go Y.Y."/>
            <person name="Balasuriya U.B.R."/>
            <person name="Carossino M."/>
        </authorList>
    </citation>
    <scope>NUCLEOTIDE SEQUENCE</scope>
    <source>
        <strain evidence="11">4524</strain>
    </source>
</reference>
<dbReference type="InterPro" id="IPR039793">
    <property type="entry name" value="UROS/Hem4"/>
</dbReference>
<comment type="pathway">
    <text evidence="1 9">Porphyrin-containing compound metabolism; protoporphyrin-IX biosynthesis; coproporphyrinogen-III from 5-aminolevulinate: step 3/4.</text>
</comment>
<evidence type="ECO:0000313" key="12">
    <source>
        <dbReference type="Proteomes" id="UP001142444"/>
    </source>
</evidence>
<dbReference type="AlphaFoldDB" id="A0A9X4G5C5"/>
<dbReference type="PANTHER" id="PTHR38042">
    <property type="entry name" value="UROPORPHYRINOGEN-III SYNTHASE, CHLOROPLASTIC"/>
    <property type="match status" value="1"/>
</dbReference>
<proteinExistence type="inferred from homology"/>
<dbReference type="InterPro" id="IPR003754">
    <property type="entry name" value="4pyrrol_synth_uPrphyn_synth"/>
</dbReference>
<name>A0A9X4G5C5_ACTEU</name>
<feature type="domain" description="Tetrapyrrole biosynthesis uroporphyrinogen III synthase" evidence="10">
    <location>
        <begin position="14"/>
        <end position="243"/>
    </location>
</feature>
<evidence type="ECO:0000256" key="9">
    <source>
        <dbReference type="RuleBase" id="RU366031"/>
    </source>
</evidence>
<dbReference type="GO" id="GO:0006780">
    <property type="term" value="P:uroporphyrinogen III biosynthetic process"/>
    <property type="evidence" value="ECO:0007669"/>
    <property type="project" value="UniProtKB-UniRule"/>
</dbReference>
<dbReference type="Gene3D" id="3.40.50.10090">
    <property type="match status" value="2"/>
</dbReference>
<dbReference type="GO" id="GO:0006782">
    <property type="term" value="P:protoporphyrinogen IX biosynthetic process"/>
    <property type="evidence" value="ECO:0007669"/>
    <property type="project" value="UniProtKB-UniRule"/>
</dbReference>
<evidence type="ECO:0000256" key="5">
    <source>
        <dbReference type="ARBA" id="ARBA00023244"/>
    </source>
</evidence>
<evidence type="ECO:0000256" key="3">
    <source>
        <dbReference type="ARBA" id="ARBA00013109"/>
    </source>
</evidence>
<comment type="function">
    <text evidence="6 9">Catalyzes cyclization of the linear tetrapyrrole, hydroxymethylbilane, to the macrocyclic uroporphyrinogen III.</text>
</comment>
<organism evidence="11 12">
    <name type="scientific">Actinobacillus equuli subsp. equuli</name>
    <dbReference type="NCBI Taxonomy" id="202947"/>
    <lineage>
        <taxon>Bacteria</taxon>
        <taxon>Pseudomonadati</taxon>
        <taxon>Pseudomonadota</taxon>
        <taxon>Gammaproteobacteria</taxon>
        <taxon>Pasteurellales</taxon>
        <taxon>Pasteurellaceae</taxon>
        <taxon>Actinobacillus</taxon>
    </lineage>
</organism>
<keyword evidence="12" id="KW-1185">Reference proteome</keyword>
<evidence type="ECO:0000256" key="8">
    <source>
        <dbReference type="ARBA" id="ARBA00048617"/>
    </source>
</evidence>
<keyword evidence="5 9" id="KW-0627">Porphyrin biosynthesis</keyword>
<dbReference type="GO" id="GO:0004852">
    <property type="term" value="F:uroporphyrinogen-III synthase activity"/>
    <property type="evidence" value="ECO:0007669"/>
    <property type="project" value="UniProtKB-UniRule"/>
</dbReference>
<comment type="catalytic activity">
    <reaction evidence="8 9">
        <text>hydroxymethylbilane = uroporphyrinogen III + H2O</text>
        <dbReference type="Rhea" id="RHEA:18965"/>
        <dbReference type="ChEBI" id="CHEBI:15377"/>
        <dbReference type="ChEBI" id="CHEBI:57308"/>
        <dbReference type="ChEBI" id="CHEBI:57845"/>
        <dbReference type="EC" id="4.2.1.75"/>
    </reaction>
</comment>
<reference evidence="11" key="2">
    <citation type="journal article" date="2023" name="Pathogens">
        <title>Pathological Features and Genomic Characterization of an Actinobacillus equuli subsp. equuli Bearing Unique Virulence-Associated Genes from an Adult Horse with Pleuropneumonia.</title>
        <authorList>
            <person name="Kamali M."/>
            <person name="Carossino M."/>
            <person name="Del Piero F."/>
            <person name="Peak L."/>
            <person name="Mitchell M.S."/>
            <person name="Willette J."/>
            <person name="Baker R."/>
            <person name="Li F."/>
            <person name="Kenez A."/>
            <person name="Balasuriya U.B.R."/>
            <person name="Go Y.Y."/>
        </authorList>
    </citation>
    <scope>NUCLEOTIDE SEQUENCE</scope>
    <source>
        <strain evidence="11">4524</strain>
    </source>
</reference>
<sequence>MNVLITRPDHRGQELVEMLNQHQIFAIHQPLFTIEAGTELPQLPSVMARLNAGDYVFAVSKHAIDFASTTLEQTGFHYRADLNYFAVGQQSAQYFSSRSEQSVRYPITSENSEGLLLLDEMQELSGKNLLILRAETGRDLLAEIAISRGAEVQYLECYRRKYVEENIAEKISLCKRVGVDTIVVTSGDILTTLYEQTAEEDRVWLSECRLIVVSQRIAKMAYKLGWEQNNVILSEKADNNSLLETVLNMIEKSN</sequence>
<dbReference type="Proteomes" id="UP001142444">
    <property type="component" value="Unassembled WGS sequence"/>
</dbReference>
<dbReference type="EMBL" id="JAPHVQ010000012">
    <property type="protein sequence ID" value="MDE8035586.1"/>
    <property type="molecule type" value="Genomic_DNA"/>
</dbReference>
<dbReference type="CDD" id="cd06578">
    <property type="entry name" value="HemD"/>
    <property type="match status" value="1"/>
</dbReference>
<dbReference type="PANTHER" id="PTHR38042:SF1">
    <property type="entry name" value="UROPORPHYRINOGEN-III SYNTHASE, CHLOROPLASTIC"/>
    <property type="match status" value="1"/>
</dbReference>
<dbReference type="SUPFAM" id="SSF69618">
    <property type="entry name" value="HemD-like"/>
    <property type="match status" value="1"/>
</dbReference>
<comment type="similarity">
    <text evidence="2 9">Belongs to the uroporphyrinogen-III synthase family.</text>
</comment>
<evidence type="ECO:0000256" key="6">
    <source>
        <dbReference type="ARBA" id="ARBA00037589"/>
    </source>
</evidence>
<evidence type="ECO:0000256" key="4">
    <source>
        <dbReference type="ARBA" id="ARBA00023239"/>
    </source>
</evidence>
<comment type="caution">
    <text evidence="11">The sequence shown here is derived from an EMBL/GenBank/DDBJ whole genome shotgun (WGS) entry which is preliminary data.</text>
</comment>
<evidence type="ECO:0000256" key="2">
    <source>
        <dbReference type="ARBA" id="ARBA00008133"/>
    </source>
</evidence>
<protein>
    <recommendedName>
        <fullName evidence="7 9">Uroporphyrinogen-III synthase</fullName>
        <ecNumber evidence="3 9">4.2.1.75</ecNumber>
    </recommendedName>
</protein>
<dbReference type="RefSeq" id="WP_275218410.1">
    <property type="nucleotide sequence ID" value="NZ_JANYMG010000001.1"/>
</dbReference>
<keyword evidence="4 9" id="KW-0456">Lyase</keyword>
<evidence type="ECO:0000259" key="10">
    <source>
        <dbReference type="Pfam" id="PF02602"/>
    </source>
</evidence>
<dbReference type="EC" id="4.2.1.75" evidence="3 9"/>
<accession>A0A9X4G5C5</accession>